<sequence length="125" mass="14792">MNDFERSVGYRSVWMNDEWPSKTELQQLPSEKLAQLTRDYFDYELAEILRSTGEWHWELDEDRLGDIASEVAARLSDSQEGWNDLYTLLRTYYEEQYRTPGKEELQAVLNSRARHEILVSEIGRG</sequence>
<dbReference type="Proteomes" id="UP000597444">
    <property type="component" value="Unassembled WGS sequence"/>
</dbReference>
<proteinExistence type="predicted"/>
<organism evidence="1 2">
    <name type="scientific">Reticulibacter mediterranei</name>
    <dbReference type="NCBI Taxonomy" id="2778369"/>
    <lineage>
        <taxon>Bacteria</taxon>
        <taxon>Bacillati</taxon>
        <taxon>Chloroflexota</taxon>
        <taxon>Ktedonobacteria</taxon>
        <taxon>Ktedonobacterales</taxon>
        <taxon>Reticulibacteraceae</taxon>
        <taxon>Reticulibacter</taxon>
    </lineage>
</organism>
<dbReference type="EMBL" id="BNJK01000003">
    <property type="protein sequence ID" value="GHP00723.1"/>
    <property type="molecule type" value="Genomic_DNA"/>
</dbReference>
<dbReference type="RefSeq" id="WP_220211311.1">
    <property type="nucleotide sequence ID" value="NZ_BNJK01000003.1"/>
</dbReference>
<evidence type="ECO:0000313" key="1">
    <source>
        <dbReference type="EMBL" id="GHP00723.1"/>
    </source>
</evidence>
<gene>
    <name evidence="1" type="ORF">KSF_107700</name>
</gene>
<reference evidence="1" key="1">
    <citation type="submission" date="2020-10" db="EMBL/GenBank/DDBJ databases">
        <title>Taxonomic study of unclassified bacteria belonging to the class Ktedonobacteria.</title>
        <authorList>
            <person name="Yabe S."/>
            <person name="Wang C.M."/>
            <person name="Zheng Y."/>
            <person name="Sakai Y."/>
            <person name="Cavaletti L."/>
            <person name="Monciardini P."/>
            <person name="Donadio S."/>
        </authorList>
    </citation>
    <scope>NUCLEOTIDE SEQUENCE</scope>
    <source>
        <strain evidence="1">ID150040</strain>
    </source>
</reference>
<evidence type="ECO:0000313" key="2">
    <source>
        <dbReference type="Proteomes" id="UP000597444"/>
    </source>
</evidence>
<protein>
    <submittedName>
        <fullName evidence="1">Uncharacterized protein</fullName>
    </submittedName>
</protein>
<dbReference type="AlphaFoldDB" id="A0A8J3J1P1"/>
<comment type="caution">
    <text evidence="1">The sequence shown here is derived from an EMBL/GenBank/DDBJ whole genome shotgun (WGS) entry which is preliminary data.</text>
</comment>
<keyword evidence="2" id="KW-1185">Reference proteome</keyword>
<accession>A0A8J3J1P1</accession>
<name>A0A8J3J1P1_9CHLR</name>